<evidence type="ECO:0000313" key="1">
    <source>
        <dbReference type="EMBL" id="EYB84779.1"/>
    </source>
</evidence>
<name>A0A016S3F1_9BILA</name>
<sequence length="99" mass="10722">MAASRRHASRLGWRRVGVSDQGKCHHAGKRCGQATLIGALGSPITLICLNSNSVIPIIHDLFVLSAVRVNQMGMTGGQNGPISFAWPHPFFLHDDTHLL</sequence>
<accession>A0A016S3F1</accession>
<keyword evidence="2" id="KW-1185">Reference proteome</keyword>
<proteinExistence type="predicted"/>
<dbReference type="AlphaFoldDB" id="A0A016S3F1"/>
<reference evidence="2" key="1">
    <citation type="journal article" date="2015" name="Nat. Genet.">
        <title>The genome and transcriptome of the zoonotic hookworm Ancylostoma ceylanicum identify infection-specific gene families.</title>
        <authorList>
            <person name="Schwarz E.M."/>
            <person name="Hu Y."/>
            <person name="Antoshechkin I."/>
            <person name="Miller M.M."/>
            <person name="Sternberg P.W."/>
            <person name="Aroian R.V."/>
        </authorList>
    </citation>
    <scope>NUCLEOTIDE SEQUENCE</scope>
    <source>
        <strain evidence="2">HY135</strain>
    </source>
</reference>
<gene>
    <name evidence="1" type="primary">Acey_s0310.g2106</name>
    <name evidence="1" type="ORF">Y032_0310g2106</name>
</gene>
<protein>
    <submittedName>
        <fullName evidence="1">Uncharacterized protein</fullName>
    </submittedName>
</protein>
<dbReference type="Proteomes" id="UP000024635">
    <property type="component" value="Unassembled WGS sequence"/>
</dbReference>
<dbReference type="EMBL" id="JARK01001646">
    <property type="protein sequence ID" value="EYB84779.1"/>
    <property type="molecule type" value="Genomic_DNA"/>
</dbReference>
<evidence type="ECO:0000313" key="2">
    <source>
        <dbReference type="Proteomes" id="UP000024635"/>
    </source>
</evidence>
<organism evidence="1 2">
    <name type="scientific">Ancylostoma ceylanicum</name>
    <dbReference type="NCBI Taxonomy" id="53326"/>
    <lineage>
        <taxon>Eukaryota</taxon>
        <taxon>Metazoa</taxon>
        <taxon>Ecdysozoa</taxon>
        <taxon>Nematoda</taxon>
        <taxon>Chromadorea</taxon>
        <taxon>Rhabditida</taxon>
        <taxon>Rhabditina</taxon>
        <taxon>Rhabditomorpha</taxon>
        <taxon>Strongyloidea</taxon>
        <taxon>Ancylostomatidae</taxon>
        <taxon>Ancylostomatinae</taxon>
        <taxon>Ancylostoma</taxon>
    </lineage>
</organism>
<comment type="caution">
    <text evidence="1">The sequence shown here is derived from an EMBL/GenBank/DDBJ whole genome shotgun (WGS) entry which is preliminary data.</text>
</comment>